<dbReference type="RefSeq" id="WP_068745965.1">
    <property type="nucleotide sequence ID" value="NZ_LSRE01000018.1"/>
</dbReference>
<proteinExistence type="predicted"/>
<evidence type="ECO:0000313" key="1">
    <source>
        <dbReference type="EMBL" id="KXO96281.1"/>
    </source>
</evidence>
<evidence type="ECO:0000313" key="2">
    <source>
        <dbReference type="Proteomes" id="UP000070409"/>
    </source>
</evidence>
<protein>
    <submittedName>
        <fullName evidence="1">Uncharacterized protein</fullName>
    </submittedName>
</protein>
<keyword evidence="2" id="KW-1185">Reference proteome</keyword>
<dbReference type="EMBL" id="LSRE01000018">
    <property type="protein sequence ID" value="KXO96281.1"/>
    <property type="molecule type" value="Genomic_DNA"/>
</dbReference>
<reference evidence="1 2" key="1">
    <citation type="submission" date="2016-02" db="EMBL/GenBank/DDBJ databases">
        <authorList>
            <person name="Teng J.L."/>
            <person name="Tang Y."/>
            <person name="Huang Y."/>
            <person name="Guo F."/>
            <person name="Wei W."/>
            <person name="Chen J.H."/>
            <person name="Wong S.Y."/>
            <person name="Lau S.K."/>
            <person name="Woo P.C."/>
        </authorList>
    </citation>
    <scope>NUCLEOTIDE SEQUENCE [LARGE SCALE GENOMIC DNA]</scope>
    <source>
        <strain evidence="1 2">JCM 13375</strain>
    </source>
</reference>
<organism evidence="1 2">
    <name type="scientific">Tsukamurella pseudospumae</name>
    <dbReference type="NCBI Taxonomy" id="239498"/>
    <lineage>
        <taxon>Bacteria</taxon>
        <taxon>Bacillati</taxon>
        <taxon>Actinomycetota</taxon>
        <taxon>Actinomycetes</taxon>
        <taxon>Mycobacteriales</taxon>
        <taxon>Tsukamurellaceae</taxon>
        <taxon>Tsukamurella</taxon>
    </lineage>
</organism>
<dbReference type="Proteomes" id="UP000070409">
    <property type="component" value="Unassembled WGS sequence"/>
</dbReference>
<accession>A0A137ZDM5</accession>
<gene>
    <name evidence="1" type="ORF">AXK61_22450</name>
</gene>
<name>A0A137ZDM5_9ACTN</name>
<comment type="caution">
    <text evidence="1">The sequence shown here is derived from an EMBL/GenBank/DDBJ whole genome shotgun (WGS) entry which is preliminary data.</text>
</comment>
<sequence length="288" mass="31420">MRDAPKRRFARTVDLGTRKFWRLTGREIDLDGADAWLRAPTVGPGPVGTAWLEAEAARRGGTVHHDLPDAGLIPDWGALAGAGFDPSALHPSIVDFYARTARWRMEVWSSWSPLFQPGGAIVSRGFGRRVQQLALPTNPLDVARGLDGRVSVLTDSAGEQVAAGWIRTLRSSGDTVFSGCYSTRTLPGADRPSVHVTFPLEAGNLQVFLRPSDRPGGALELASPRGPWGADGAYITVHDSGRDFAKRVPLHESFQLYVDDEGTLRTDHVVRVGPATALRLHYKLTRRE</sequence>